<dbReference type="GO" id="GO:0004601">
    <property type="term" value="F:peroxidase activity"/>
    <property type="evidence" value="ECO:0007669"/>
    <property type="project" value="UniProtKB-KW"/>
</dbReference>
<dbReference type="PANTHER" id="PTHR31356:SF66">
    <property type="entry name" value="CATALASE-PEROXIDASE"/>
    <property type="match status" value="1"/>
</dbReference>
<dbReference type="GeneID" id="54344696"/>
<evidence type="ECO:0000259" key="7">
    <source>
        <dbReference type="PROSITE" id="PS50873"/>
    </source>
</evidence>
<evidence type="ECO:0000256" key="6">
    <source>
        <dbReference type="SAM" id="MobiDB-lite"/>
    </source>
</evidence>
<accession>A0A6A5R6N7</accession>
<feature type="region of interest" description="Disordered" evidence="6">
    <location>
        <begin position="260"/>
        <end position="281"/>
    </location>
</feature>
<dbReference type="PANTHER" id="PTHR31356">
    <property type="entry name" value="THYLAKOID LUMENAL 29 KDA PROTEIN, CHLOROPLASTIC-RELATED"/>
    <property type="match status" value="1"/>
</dbReference>
<gene>
    <name evidence="8" type="ORF">M421DRAFT_104652</name>
</gene>
<keyword evidence="2" id="KW-0349">Heme</keyword>
<keyword evidence="1 5" id="KW-0575">Peroxidase</keyword>
<evidence type="ECO:0000313" key="9">
    <source>
        <dbReference type="Proteomes" id="UP000800082"/>
    </source>
</evidence>
<sequence>MYCGARAYPIAGSYSPDPRFGFLYLSYALLTLVSFSNARPGMGDTVAAMRREANKVKRAESKQLIGDLRTLKDTQLASIGKDIKAILLSQPNAESNIIDTSIPAGSLGSAACKADLCCDWKRISYEMTAKSNGTSGRCTKLARQAVRLGFHDAGVCCADNNGLAAIADLIWYKNMQTWYKKYPPHGVGMADLIQMGANVANVICPLGPRIRSFVGRKDNSRAGPTGLLPGYTDSAGTLLKLFAAKTIDAHDLVALVGAHTTSQQHSVDHTREGDPQDSTPGIWDIESYSETTGAAAPRVLRPASDINLSEDPRPAPEWADFSDPSSGQEHWNDDYAPWESTKVLPPHRARYVAPDQPILDLWLQGQFDQLNNLVDDAVMLTDVGAGGSGTVIIP</sequence>
<dbReference type="InterPro" id="IPR002016">
    <property type="entry name" value="Haem_peroxidase"/>
</dbReference>
<dbReference type="AlphaFoldDB" id="A0A6A5R6N7"/>
<reference evidence="8" key="1">
    <citation type="journal article" date="2020" name="Stud. Mycol.">
        <title>101 Dothideomycetes genomes: a test case for predicting lifestyles and emergence of pathogens.</title>
        <authorList>
            <person name="Haridas S."/>
            <person name="Albert R."/>
            <person name="Binder M."/>
            <person name="Bloem J."/>
            <person name="Labutti K."/>
            <person name="Salamov A."/>
            <person name="Andreopoulos B."/>
            <person name="Baker S."/>
            <person name="Barry K."/>
            <person name="Bills G."/>
            <person name="Bluhm B."/>
            <person name="Cannon C."/>
            <person name="Castanera R."/>
            <person name="Culley D."/>
            <person name="Daum C."/>
            <person name="Ezra D."/>
            <person name="Gonzalez J."/>
            <person name="Henrissat B."/>
            <person name="Kuo A."/>
            <person name="Liang C."/>
            <person name="Lipzen A."/>
            <person name="Lutzoni F."/>
            <person name="Magnuson J."/>
            <person name="Mondo S."/>
            <person name="Nolan M."/>
            <person name="Ohm R."/>
            <person name="Pangilinan J."/>
            <person name="Park H.-J."/>
            <person name="Ramirez L."/>
            <person name="Alfaro M."/>
            <person name="Sun H."/>
            <person name="Tritt A."/>
            <person name="Yoshinaga Y."/>
            <person name="Zwiers L.-H."/>
            <person name="Turgeon B."/>
            <person name="Goodwin S."/>
            <person name="Spatafora J."/>
            <person name="Crous P."/>
            <person name="Grigoriev I."/>
        </authorList>
    </citation>
    <scope>NUCLEOTIDE SEQUENCE</scope>
    <source>
        <strain evidence="8">CBS 183.55</strain>
    </source>
</reference>
<dbReference type="GO" id="GO:0020037">
    <property type="term" value="F:heme binding"/>
    <property type="evidence" value="ECO:0007669"/>
    <property type="project" value="UniProtKB-UniRule"/>
</dbReference>
<dbReference type="GO" id="GO:0000302">
    <property type="term" value="P:response to reactive oxygen species"/>
    <property type="evidence" value="ECO:0007669"/>
    <property type="project" value="TreeGrafter"/>
</dbReference>
<dbReference type="Pfam" id="PF00141">
    <property type="entry name" value="peroxidase"/>
    <property type="match status" value="1"/>
</dbReference>
<dbReference type="EMBL" id="ML979010">
    <property type="protein sequence ID" value="KAF1923059.1"/>
    <property type="molecule type" value="Genomic_DNA"/>
</dbReference>
<comment type="similarity">
    <text evidence="4">Belongs to the peroxidase family.</text>
</comment>
<dbReference type="Gene3D" id="1.10.520.10">
    <property type="match status" value="2"/>
</dbReference>
<dbReference type="Proteomes" id="UP000800082">
    <property type="component" value="Unassembled WGS sequence"/>
</dbReference>
<evidence type="ECO:0000256" key="1">
    <source>
        <dbReference type="ARBA" id="ARBA00022559"/>
    </source>
</evidence>
<evidence type="ECO:0000313" key="8">
    <source>
        <dbReference type="EMBL" id="KAF1923059.1"/>
    </source>
</evidence>
<proteinExistence type="inferred from homology"/>
<keyword evidence="3 5" id="KW-0560">Oxidoreductase</keyword>
<keyword evidence="2" id="KW-0408">Iron</keyword>
<dbReference type="InterPro" id="IPR010255">
    <property type="entry name" value="Haem_peroxidase_sf"/>
</dbReference>
<dbReference type="GO" id="GO:0034599">
    <property type="term" value="P:cellular response to oxidative stress"/>
    <property type="evidence" value="ECO:0007669"/>
    <property type="project" value="InterPro"/>
</dbReference>
<keyword evidence="9" id="KW-1185">Reference proteome</keyword>
<dbReference type="EC" id="1.11.1.-" evidence="5"/>
<dbReference type="PROSITE" id="PS50873">
    <property type="entry name" value="PEROXIDASE_4"/>
    <property type="match status" value="1"/>
</dbReference>
<dbReference type="PRINTS" id="PR00458">
    <property type="entry name" value="PEROXIDASE"/>
</dbReference>
<dbReference type="GO" id="GO:0042744">
    <property type="term" value="P:hydrogen peroxide catabolic process"/>
    <property type="evidence" value="ECO:0007669"/>
    <property type="project" value="TreeGrafter"/>
</dbReference>
<evidence type="ECO:0000256" key="4">
    <source>
        <dbReference type="RuleBase" id="RU004241"/>
    </source>
</evidence>
<dbReference type="GO" id="GO:0046872">
    <property type="term" value="F:metal ion binding"/>
    <property type="evidence" value="ECO:0007669"/>
    <property type="project" value="UniProtKB-UniRule"/>
</dbReference>
<dbReference type="InterPro" id="IPR044831">
    <property type="entry name" value="Ccp1-like"/>
</dbReference>
<dbReference type="RefSeq" id="XP_033443312.1">
    <property type="nucleotide sequence ID" value="XM_033587050.1"/>
</dbReference>
<dbReference type="OrthoDB" id="2113341at2759"/>
<evidence type="ECO:0000256" key="5">
    <source>
        <dbReference type="RuleBase" id="RU363051"/>
    </source>
</evidence>
<dbReference type="SUPFAM" id="SSF48113">
    <property type="entry name" value="Heme-dependent peroxidases"/>
    <property type="match status" value="1"/>
</dbReference>
<keyword evidence="2" id="KW-0479">Metal-binding</keyword>
<dbReference type="Gene3D" id="1.10.420.10">
    <property type="entry name" value="Peroxidase, domain 2"/>
    <property type="match status" value="1"/>
</dbReference>
<protein>
    <recommendedName>
        <fullName evidence="5">Peroxidase</fullName>
        <ecNumber evidence="5">1.11.1.-</ecNumber>
    </recommendedName>
</protein>
<evidence type="ECO:0000256" key="2">
    <source>
        <dbReference type="ARBA" id="ARBA00022617"/>
    </source>
</evidence>
<organism evidence="8 9">
    <name type="scientific">Didymella exigua CBS 183.55</name>
    <dbReference type="NCBI Taxonomy" id="1150837"/>
    <lineage>
        <taxon>Eukaryota</taxon>
        <taxon>Fungi</taxon>
        <taxon>Dikarya</taxon>
        <taxon>Ascomycota</taxon>
        <taxon>Pezizomycotina</taxon>
        <taxon>Dothideomycetes</taxon>
        <taxon>Pleosporomycetidae</taxon>
        <taxon>Pleosporales</taxon>
        <taxon>Pleosporineae</taxon>
        <taxon>Didymellaceae</taxon>
        <taxon>Didymella</taxon>
    </lineage>
</organism>
<name>A0A6A5R6N7_9PLEO</name>
<feature type="domain" description="Plant heme peroxidase family profile" evidence="7">
    <location>
        <begin position="184"/>
        <end position="265"/>
    </location>
</feature>
<evidence type="ECO:0000256" key="3">
    <source>
        <dbReference type="ARBA" id="ARBA00023002"/>
    </source>
</evidence>